<name>A0A2S6HTA0_9FIRM</name>
<evidence type="ECO:0000313" key="2">
    <source>
        <dbReference type="Proteomes" id="UP000237749"/>
    </source>
</evidence>
<protein>
    <recommendedName>
        <fullName evidence="3">Pilin/secretion family protein with methylation motif</fullName>
    </recommendedName>
</protein>
<evidence type="ECO:0008006" key="3">
    <source>
        <dbReference type="Google" id="ProtNLM"/>
    </source>
</evidence>
<organism evidence="1 2">
    <name type="scientific">Lacrimispora xylanisolvens</name>
    <dbReference type="NCBI Taxonomy" id="384636"/>
    <lineage>
        <taxon>Bacteria</taxon>
        <taxon>Bacillati</taxon>
        <taxon>Bacillota</taxon>
        <taxon>Clostridia</taxon>
        <taxon>Lachnospirales</taxon>
        <taxon>Lachnospiraceae</taxon>
        <taxon>Lacrimispora</taxon>
    </lineage>
</organism>
<dbReference type="EMBL" id="PTJA01000005">
    <property type="protein sequence ID" value="PPK80898.1"/>
    <property type="molecule type" value="Genomic_DNA"/>
</dbReference>
<sequence length="135" mass="14941">MNRKNRSNVMMMEMIVAVFFFLLCAAVCIQAFVKADLLSKRAADLNQSVLIAQSAAEIWKAEGEAGLIQRLNGVKKDSSEETYTMMFDKKGNATDQSHAVYYGEVKLISELEAEVTVSKGGNTLYTLAVSRHENP</sequence>
<evidence type="ECO:0000313" key="1">
    <source>
        <dbReference type="EMBL" id="PPK80898.1"/>
    </source>
</evidence>
<proteinExistence type="predicted"/>
<keyword evidence="2" id="KW-1185">Reference proteome</keyword>
<dbReference type="RefSeq" id="WP_104436889.1">
    <property type="nucleotide sequence ID" value="NZ_PTJA01000005.1"/>
</dbReference>
<gene>
    <name evidence="1" type="ORF">BXY41_105115</name>
</gene>
<reference evidence="1 2" key="1">
    <citation type="submission" date="2018-02" db="EMBL/GenBank/DDBJ databases">
        <title>Genomic Encyclopedia of Archaeal and Bacterial Type Strains, Phase II (KMG-II): from individual species to whole genera.</title>
        <authorList>
            <person name="Goeker M."/>
        </authorList>
    </citation>
    <scope>NUCLEOTIDE SEQUENCE [LARGE SCALE GENOMIC DNA]</scope>
    <source>
        <strain evidence="1 2">DSM 3808</strain>
    </source>
</reference>
<dbReference type="OrthoDB" id="2083179at2"/>
<dbReference type="Proteomes" id="UP000237749">
    <property type="component" value="Unassembled WGS sequence"/>
</dbReference>
<comment type="caution">
    <text evidence="1">The sequence shown here is derived from an EMBL/GenBank/DDBJ whole genome shotgun (WGS) entry which is preliminary data.</text>
</comment>
<dbReference type="AlphaFoldDB" id="A0A2S6HTA0"/>
<accession>A0A2S6HTA0</accession>